<dbReference type="OrthoDB" id="9786557at2"/>
<proteinExistence type="inferred from homology"/>
<evidence type="ECO:0000256" key="1">
    <source>
        <dbReference type="ARBA" id="ARBA00006817"/>
    </source>
</evidence>
<dbReference type="CDD" id="cd08895">
    <property type="entry name" value="SRPBCC_CalC_Aha1-like_2"/>
    <property type="match status" value="1"/>
</dbReference>
<dbReference type="Pfam" id="PF08327">
    <property type="entry name" value="AHSA1"/>
    <property type="match status" value="1"/>
</dbReference>
<gene>
    <name evidence="3" type="ORF">GA0061101_105290</name>
</gene>
<dbReference type="AlphaFoldDB" id="A0A1C3VHW8"/>
<protein>
    <submittedName>
        <fullName evidence="3">Uncharacterized conserved protein YndB, AHSA1/START domain</fullName>
    </submittedName>
</protein>
<dbReference type="SUPFAM" id="SSF55961">
    <property type="entry name" value="Bet v1-like"/>
    <property type="match status" value="1"/>
</dbReference>
<dbReference type="EMBL" id="FMAF01000005">
    <property type="protein sequence ID" value="SCB27215.1"/>
    <property type="molecule type" value="Genomic_DNA"/>
</dbReference>
<evidence type="ECO:0000259" key="2">
    <source>
        <dbReference type="Pfam" id="PF08327"/>
    </source>
</evidence>
<evidence type="ECO:0000313" key="3">
    <source>
        <dbReference type="EMBL" id="SCB27215.1"/>
    </source>
</evidence>
<accession>A0A1C3VHW8</accession>
<comment type="similarity">
    <text evidence="1">Belongs to the AHA1 family.</text>
</comment>
<reference evidence="3 4" key="1">
    <citation type="submission" date="2016-08" db="EMBL/GenBank/DDBJ databases">
        <authorList>
            <person name="Seilhamer J.J."/>
        </authorList>
    </citation>
    <scope>NUCLEOTIDE SEQUENCE [LARGE SCALE GENOMIC DNA]</scope>
    <source>
        <strain evidence="3 4">P1-7</strain>
    </source>
</reference>
<dbReference type="RefSeq" id="WP_092573740.1">
    <property type="nucleotide sequence ID" value="NZ_FMAF01000005.1"/>
</dbReference>
<organism evidence="3 4">
    <name type="scientific">Rhizobium lusitanum</name>
    <dbReference type="NCBI Taxonomy" id="293958"/>
    <lineage>
        <taxon>Bacteria</taxon>
        <taxon>Pseudomonadati</taxon>
        <taxon>Pseudomonadota</taxon>
        <taxon>Alphaproteobacteria</taxon>
        <taxon>Hyphomicrobiales</taxon>
        <taxon>Rhizobiaceae</taxon>
        <taxon>Rhizobium/Agrobacterium group</taxon>
        <taxon>Rhizobium</taxon>
    </lineage>
</organism>
<name>A0A1C3VHW8_9HYPH</name>
<dbReference type="InterPro" id="IPR023393">
    <property type="entry name" value="START-like_dom_sf"/>
</dbReference>
<sequence length="159" mass="17369">MSDASSKKRTDTASRVIRASPHAIFQAFVDPAALISWLPPQGMTGQIHAFDPREGGSYRLALTYNAPDHSTRGKTSEHTDIVSGRFLEIVPDVRIVQAVDFQSDDPEFAGTMVMTWSLDVVPSGTKVTIICEDVPHGISKEDHDEGLKSTLGNLAKYLE</sequence>
<evidence type="ECO:0000313" key="4">
    <source>
        <dbReference type="Proteomes" id="UP000199205"/>
    </source>
</evidence>
<dbReference type="Proteomes" id="UP000199205">
    <property type="component" value="Unassembled WGS sequence"/>
</dbReference>
<dbReference type="Gene3D" id="3.30.530.20">
    <property type="match status" value="1"/>
</dbReference>
<dbReference type="InterPro" id="IPR013538">
    <property type="entry name" value="ASHA1/2-like_C"/>
</dbReference>
<feature type="domain" description="Activator of Hsp90 ATPase homologue 1/2-like C-terminal" evidence="2">
    <location>
        <begin position="19"/>
        <end position="159"/>
    </location>
</feature>